<gene>
    <name evidence="1" type="ORF">BFN67_13015</name>
</gene>
<keyword evidence="2" id="KW-1185">Reference proteome</keyword>
<protein>
    <submittedName>
        <fullName evidence="1">Uncharacterized protein</fullName>
    </submittedName>
</protein>
<dbReference type="OrthoDB" id="4368225at2"/>
<reference evidence="1 2" key="1">
    <citation type="journal article" date="2016" name="Int. J. Syst. Evol. Microbiol.">
        <title>Pseudaminobacter manganicus sp. nov., isolated from sludge of a manganese mine.</title>
        <authorList>
            <person name="Li J."/>
            <person name="Huang J."/>
            <person name="Liao S."/>
            <person name="Wang G."/>
        </authorList>
    </citation>
    <scope>NUCLEOTIDE SEQUENCE [LARGE SCALE GENOMIC DNA]</scope>
    <source>
        <strain evidence="1 2">JH-7</strain>
    </source>
</reference>
<dbReference type="AlphaFoldDB" id="A0A1V8RUD1"/>
<dbReference type="STRING" id="1873176.BFN67_13015"/>
<comment type="caution">
    <text evidence="1">The sequence shown here is derived from an EMBL/GenBank/DDBJ whole genome shotgun (WGS) entry which is preliminary data.</text>
</comment>
<name>A0A1V8RUD1_9HYPH</name>
<dbReference type="EMBL" id="MDET01000005">
    <property type="protein sequence ID" value="OQM76816.1"/>
    <property type="molecule type" value="Genomic_DNA"/>
</dbReference>
<organism evidence="1 2">
    <name type="scientific">Manganibacter manganicus</name>
    <dbReference type="NCBI Taxonomy" id="1873176"/>
    <lineage>
        <taxon>Bacteria</taxon>
        <taxon>Pseudomonadati</taxon>
        <taxon>Pseudomonadota</taxon>
        <taxon>Alphaproteobacteria</taxon>
        <taxon>Hyphomicrobiales</taxon>
        <taxon>Phyllobacteriaceae</taxon>
        <taxon>Manganibacter</taxon>
    </lineage>
</organism>
<dbReference type="Proteomes" id="UP000191905">
    <property type="component" value="Unassembled WGS sequence"/>
</dbReference>
<evidence type="ECO:0000313" key="2">
    <source>
        <dbReference type="Proteomes" id="UP000191905"/>
    </source>
</evidence>
<sequence>MGLPFTFVALGLMAALAVSVAVRLWPAADPEELDHTHETLEVSHPHLLNAITVDNGYRHRHAFVIDRHHTEWPRFR</sequence>
<evidence type="ECO:0000313" key="1">
    <source>
        <dbReference type="EMBL" id="OQM76816.1"/>
    </source>
</evidence>
<accession>A0A1V8RUD1</accession>
<proteinExistence type="predicted"/>
<dbReference type="RefSeq" id="WP_080918557.1">
    <property type="nucleotide sequence ID" value="NZ_MDET01000005.1"/>
</dbReference>